<gene>
    <name evidence="1" type="ORF">STRTUCAR8_07910</name>
</gene>
<keyword evidence="2" id="KW-1185">Reference proteome</keyword>
<evidence type="ECO:0000313" key="2">
    <source>
        <dbReference type="Proteomes" id="UP000010931"/>
    </source>
</evidence>
<comment type="caution">
    <text evidence="1">The sequence shown here is derived from an EMBL/GenBank/DDBJ whole genome shotgun (WGS) entry which is preliminary data.</text>
</comment>
<reference evidence="1 2" key="1">
    <citation type="journal article" date="2011" name="Plasmid">
        <title>Streptomyces turgidiscabies Car8 contains a modular pathogenicity island that shares virulence genes with other actinobacterial plant pathogens.</title>
        <authorList>
            <person name="Huguet-Tapia J.C."/>
            <person name="Badger J.H."/>
            <person name="Loria R."/>
            <person name="Pettis G.S."/>
        </authorList>
    </citation>
    <scope>NUCLEOTIDE SEQUENCE [LARGE SCALE GENOMIC DNA]</scope>
    <source>
        <strain evidence="1 2">Car8</strain>
    </source>
</reference>
<organism evidence="1 2">
    <name type="scientific">Streptomyces turgidiscabies (strain Car8)</name>
    <dbReference type="NCBI Taxonomy" id="698760"/>
    <lineage>
        <taxon>Bacteria</taxon>
        <taxon>Bacillati</taxon>
        <taxon>Actinomycetota</taxon>
        <taxon>Actinomycetes</taxon>
        <taxon>Kitasatosporales</taxon>
        <taxon>Streptomycetaceae</taxon>
        <taxon>Streptomyces</taxon>
    </lineage>
</organism>
<evidence type="ECO:0000313" key="1">
    <source>
        <dbReference type="EMBL" id="ELP69597.1"/>
    </source>
</evidence>
<name>L7FE95_STRT8</name>
<proteinExistence type="predicted"/>
<dbReference type="AlphaFoldDB" id="L7FE95"/>
<protein>
    <submittedName>
        <fullName evidence="1">Uncharacterized protein</fullName>
    </submittedName>
</protein>
<accession>L7FE95</accession>
<sequence length="37" mass="3554">MRVTVAGCGTLVVVGQGFLPGNGAPDRATVGGARVIG</sequence>
<dbReference type="Proteomes" id="UP000010931">
    <property type="component" value="Unassembled WGS sequence"/>
</dbReference>
<dbReference type="EMBL" id="AEJB01000133">
    <property type="protein sequence ID" value="ELP69597.1"/>
    <property type="molecule type" value="Genomic_DNA"/>
</dbReference>
<dbReference type="PATRIC" id="fig|698760.3.peg.1731"/>